<dbReference type="EMBL" id="NUEQ01000013">
    <property type="protein sequence ID" value="PEJ35050.1"/>
    <property type="molecule type" value="Genomic_DNA"/>
</dbReference>
<evidence type="ECO:0000259" key="2">
    <source>
        <dbReference type="PROSITE" id="PS50110"/>
    </source>
</evidence>
<evidence type="ECO:0000313" key="4">
    <source>
        <dbReference type="Proteomes" id="UP000220106"/>
    </source>
</evidence>
<evidence type="ECO:0000313" key="3">
    <source>
        <dbReference type="EMBL" id="PEJ35050.1"/>
    </source>
</evidence>
<accession>A0AAX0S633</accession>
<organism evidence="3 4">
    <name type="scientific">Peribacillus butanolivorans</name>
    <dbReference type="NCBI Taxonomy" id="421767"/>
    <lineage>
        <taxon>Bacteria</taxon>
        <taxon>Bacillati</taxon>
        <taxon>Bacillota</taxon>
        <taxon>Bacilli</taxon>
        <taxon>Bacillales</taxon>
        <taxon>Bacillaceae</taxon>
        <taxon>Peribacillus</taxon>
    </lineage>
</organism>
<dbReference type="PANTHER" id="PTHR42872:SF3">
    <property type="entry name" value="PROTEIN-GLUTAMATE METHYLESTERASE_PROTEIN-GLUTAMINE GLUTAMINASE 1"/>
    <property type="match status" value="1"/>
</dbReference>
<dbReference type="InterPro" id="IPR011006">
    <property type="entry name" value="CheY-like_superfamily"/>
</dbReference>
<proteinExistence type="predicted"/>
<protein>
    <recommendedName>
        <fullName evidence="2">Response regulatory domain-containing protein</fullName>
    </recommendedName>
</protein>
<dbReference type="PANTHER" id="PTHR42872">
    <property type="entry name" value="PROTEIN-GLUTAMATE METHYLESTERASE/PROTEIN-GLUTAMINE GLUTAMINASE"/>
    <property type="match status" value="1"/>
</dbReference>
<dbReference type="GO" id="GO:0000160">
    <property type="term" value="P:phosphorelay signal transduction system"/>
    <property type="evidence" value="ECO:0007669"/>
    <property type="project" value="InterPro"/>
</dbReference>
<dbReference type="InterPro" id="IPR001789">
    <property type="entry name" value="Sig_transdc_resp-reg_receiver"/>
</dbReference>
<gene>
    <name evidence="3" type="ORF">CN689_06955</name>
</gene>
<feature type="domain" description="Response regulatory" evidence="2">
    <location>
        <begin position="1"/>
        <end position="95"/>
    </location>
</feature>
<sequence length="97" mass="11156">MESRSPYMDKVKVLIVDDSAYLRKFDTLDVEMQVMNGREALNRIMDESPTAEIRFSSTMKEGMENTFASMYSIAFDFVAKPLGAISLDLYKIKKERV</sequence>
<dbReference type="Proteomes" id="UP000220106">
    <property type="component" value="Unassembled WGS sequence"/>
</dbReference>
<evidence type="ECO:0000256" key="1">
    <source>
        <dbReference type="PROSITE-ProRule" id="PRU00169"/>
    </source>
</evidence>
<dbReference type="PROSITE" id="PS50110">
    <property type="entry name" value="RESPONSE_REGULATORY"/>
    <property type="match status" value="1"/>
</dbReference>
<dbReference type="SUPFAM" id="SSF52172">
    <property type="entry name" value="CheY-like"/>
    <property type="match status" value="1"/>
</dbReference>
<feature type="modified residue" description="4-aspartylphosphate" evidence="1">
    <location>
        <position position="29"/>
    </location>
</feature>
<dbReference type="AlphaFoldDB" id="A0AAX0S633"/>
<keyword evidence="1" id="KW-0597">Phosphoprotein</keyword>
<reference evidence="3 4" key="1">
    <citation type="submission" date="2017-09" db="EMBL/GenBank/DDBJ databases">
        <title>Large-scale bioinformatics analysis of Bacillus genomes uncovers conserved roles of natural products in bacterial physiology.</title>
        <authorList>
            <consortium name="Agbiome Team Llc"/>
            <person name="Bleich R.M."/>
            <person name="Kirk G.J."/>
            <person name="Santa Maria K.C."/>
            <person name="Allen S.E."/>
            <person name="Farag S."/>
            <person name="Shank E.A."/>
            <person name="Bowers A."/>
        </authorList>
    </citation>
    <scope>NUCLEOTIDE SEQUENCE [LARGE SCALE GENOMIC DNA]</scope>
    <source>
        <strain evidence="3 4">AFS003229</strain>
    </source>
</reference>
<dbReference type="Gene3D" id="3.40.50.2300">
    <property type="match status" value="1"/>
</dbReference>
<name>A0AAX0S633_9BACI</name>
<comment type="caution">
    <text evidence="3">The sequence shown here is derived from an EMBL/GenBank/DDBJ whole genome shotgun (WGS) entry which is preliminary data.</text>
</comment>